<reference evidence="1" key="1">
    <citation type="submission" date="2020-03" db="EMBL/GenBank/DDBJ databases">
        <title>The deep terrestrial virosphere.</title>
        <authorList>
            <person name="Holmfeldt K."/>
            <person name="Nilsson E."/>
            <person name="Simone D."/>
            <person name="Lopez-Fernandez M."/>
            <person name="Wu X."/>
            <person name="de Brujin I."/>
            <person name="Lundin D."/>
            <person name="Andersson A."/>
            <person name="Bertilsson S."/>
            <person name="Dopson M."/>
        </authorList>
    </citation>
    <scope>NUCLEOTIDE SEQUENCE</scope>
    <source>
        <strain evidence="1">TM448A00751</strain>
        <strain evidence="2">TM448B02869</strain>
    </source>
</reference>
<evidence type="ECO:0000313" key="2">
    <source>
        <dbReference type="EMBL" id="QJI01996.1"/>
    </source>
</evidence>
<proteinExistence type="predicted"/>
<dbReference type="EMBL" id="MT144061">
    <property type="protein sequence ID" value="QJA47884.1"/>
    <property type="molecule type" value="Genomic_DNA"/>
</dbReference>
<evidence type="ECO:0000313" key="1">
    <source>
        <dbReference type="EMBL" id="QJA47884.1"/>
    </source>
</evidence>
<sequence>MEWLTDELSTAANCSVTEGNDAVTADIIVQARTGNYTQVAAKWFAVSDTLETVDKAGRQSEIAYQTSLYLKMLARDMEYGLLNNSTATSTDPRGAKGLKGWITTHDYNFTTGTASTTLEETKFNDVIQSIWDAGGNPGMILAPSGLKRKISAFSGNAKITTNMDAENKRIILAVDYYESDFGVVKVYASRFIAEDSQAGAGGAGALSGYYSIFILEKEKFQMGVLQPLKTEKLAKTGLSTKIQMSTEYTLISRQEKASGRIARCAP</sequence>
<name>A0A6H1ZJZ1_9ZZZZ</name>
<gene>
    <name evidence="1" type="ORF">TM448A00751_0022</name>
    <name evidence="2" type="ORF">TM448B02869_0008</name>
</gene>
<dbReference type="EMBL" id="MT144967">
    <property type="protein sequence ID" value="QJI01996.1"/>
    <property type="molecule type" value="Genomic_DNA"/>
</dbReference>
<dbReference type="InterPro" id="IPR035198">
    <property type="entry name" value="SU10_MCP"/>
</dbReference>
<dbReference type="AlphaFoldDB" id="A0A6H1ZJZ1"/>
<dbReference type="Pfam" id="PF17236">
    <property type="entry name" value="SU10_MCP"/>
    <property type="match status" value="1"/>
</dbReference>
<protein>
    <submittedName>
        <fullName evidence="1">Putative capsid protein</fullName>
    </submittedName>
</protein>
<organism evidence="1">
    <name type="scientific">viral metagenome</name>
    <dbReference type="NCBI Taxonomy" id="1070528"/>
    <lineage>
        <taxon>unclassified sequences</taxon>
        <taxon>metagenomes</taxon>
        <taxon>organismal metagenomes</taxon>
    </lineage>
</organism>
<accession>A0A6H1ZJZ1</accession>